<accession>A0ABV6VEZ4</accession>
<protein>
    <submittedName>
        <fullName evidence="1">Uncharacterized protein</fullName>
    </submittedName>
</protein>
<comment type="caution">
    <text evidence="1">The sequence shown here is derived from an EMBL/GenBank/DDBJ whole genome shotgun (WGS) entry which is preliminary data.</text>
</comment>
<dbReference type="Proteomes" id="UP001592582">
    <property type="component" value="Unassembled WGS sequence"/>
</dbReference>
<proteinExistence type="predicted"/>
<reference evidence="1 2" key="1">
    <citation type="submission" date="2024-09" db="EMBL/GenBank/DDBJ databases">
        <authorList>
            <person name="Lee S.D."/>
        </authorList>
    </citation>
    <scope>NUCLEOTIDE SEQUENCE [LARGE SCALE GENOMIC DNA]</scope>
    <source>
        <strain evidence="1 2">N1-1</strain>
    </source>
</reference>
<gene>
    <name evidence="1" type="ORF">ACEZDG_23655</name>
</gene>
<sequence length="63" mass="6964">MSNDYFQYQATKYQQAELARAAEQHRLAKQAAESNRAARKGGATGSHHRGVRLFGRSPRASAC</sequence>
<name>A0ABV6VEZ4_9ACTN</name>
<keyword evidence="2" id="KW-1185">Reference proteome</keyword>
<organism evidence="1 2">
    <name type="scientific">Streptacidiphilus alkalitolerans</name>
    <dbReference type="NCBI Taxonomy" id="3342712"/>
    <lineage>
        <taxon>Bacteria</taxon>
        <taxon>Bacillati</taxon>
        <taxon>Actinomycetota</taxon>
        <taxon>Actinomycetes</taxon>
        <taxon>Kitasatosporales</taxon>
        <taxon>Streptomycetaceae</taxon>
        <taxon>Streptacidiphilus</taxon>
    </lineage>
</organism>
<evidence type="ECO:0000313" key="2">
    <source>
        <dbReference type="Proteomes" id="UP001592582"/>
    </source>
</evidence>
<evidence type="ECO:0000313" key="1">
    <source>
        <dbReference type="EMBL" id="MFC1412268.1"/>
    </source>
</evidence>
<dbReference type="EMBL" id="JBHEZX010000010">
    <property type="protein sequence ID" value="MFC1412268.1"/>
    <property type="molecule type" value="Genomic_DNA"/>
</dbReference>